<protein>
    <submittedName>
        <fullName evidence="1">Uncharacterized protein</fullName>
    </submittedName>
</protein>
<proteinExistence type="predicted"/>
<organism evidence="1 2">
    <name type="scientific">Macrococcus brunensis</name>
    <dbReference type="NCBI Taxonomy" id="198483"/>
    <lineage>
        <taxon>Bacteria</taxon>
        <taxon>Bacillati</taxon>
        <taxon>Bacillota</taxon>
        <taxon>Bacilli</taxon>
        <taxon>Bacillales</taxon>
        <taxon>Staphylococcaceae</taxon>
        <taxon>Macrococcus</taxon>
    </lineage>
</organism>
<sequence length="85" mass="10448">MEFEIKRGQIYGARNDDLILKIIDVDDINITWQTLYPEGVTYQTKVLKSFFIDMYDQEKYWLSWPLDVFHKYEWPRIEKRNRGLI</sequence>
<dbReference type="AlphaFoldDB" id="A0A4R6BCX1"/>
<evidence type="ECO:0000313" key="2">
    <source>
        <dbReference type="Proteomes" id="UP000295310"/>
    </source>
</evidence>
<dbReference type="RefSeq" id="WP_133432238.1">
    <property type="nucleotide sequence ID" value="NZ_SCWA01000012.1"/>
</dbReference>
<keyword evidence="2" id="KW-1185">Reference proteome</keyword>
<name>A0A4R6BCX1_9STAP</name>
<reference evidence="1 2" key="1">
    <citation type="submission" date="2019-01" db="EMBL/GenBank/DDBJ databases">
        <title>Draft genome sequences of the type strains of six Macrococcus species.</title>
        <authorList>
            <person name="Mazhar S."/>
            <person name="Altermann E."/>
            <person name="Hill C."/>
            <person name="Mcauliffe O."/>
        </authorList>
    </citation>
    <scope>NUCLEOTIDE SEQUENCE [LARGE SCALE GENOMIC DNA]</scope>
    <source>
        <strain evidence="1 2">CCM4811</strain>
    </source>
</reference>
<accession>A0A4R6BCX1</accession>
<gene>
    <name evidence="1" type="ORF">ERX27_07595</name>
</gene>
<evidence type="ECO:0000313" key="1">
    <source>
        <dbReference type="EMBL" id="TDL96710.1"/>
    </source>
</evidence>
<dbReference type="EMBL" id="SCWA01000012">
    <property type="protein sequence ID" value="TDL96710.1"/>
    <property type="molecule type" value="Genomic_DNA"/>
</dbReference>
<dbReference type="Proteomes" id="UP000295310">
    <property type="component" value="Unassembled WGS sequence"/>
</dbReference>
<comment type="caution">
    <text evidence="1">The sequence shown here is derived from an EMBL/GenBank/DDBJ whole genome shotgun (WGS) entry which is preliminary data.</text>
</comment>